<evidence type="ECO:0000256" key="1">
    <source>
        <dbReference type="SAM" id="Phobius"/>
    </source>
</evidence>
<keyword evidence="1" id="KW-1133">Transmembrane helix</keyword>
<dbReference type="AlphaFoldDB" id="A0A940YGF3"/>
<comment type="caution">
    <text evidence="2">The sequence shown here is derived from an EMBL/GenBank/DDBJ whole genome shotgun (WGS) entry which is preliminary data.</text>
</comment>
<dbReference type="EMBL" id="JAGQDE010000003">
    <property type="protein sequence ID" value="MBQ0958247.1"/>
    <property type="molecule type" value="Genomic_DNA"/>
</dbReference>
<keyword evidence="1" id="KW-0812">Transmembrane</keyword>
<keyword evidence="1" id="KW-0472">Membrane</keyword>
<accession>A0A940YGF3</accession>
<dbReference type="RefSeq" id="WP_210800763.1">
    <property type="nucleotide sequence ID" value="NZ_JAGQDE010000003.1"/>
</dbReference>
<keyword evidence="3" id="KW-1185">Reference proteome</keyword>
<feature type="transmembrane region" description="Helical" evidence="1">
    <location>
        <begin position="12"/>
        <end position="30"/>
    </location>
</feature>
<name>A0A940YGF3_9BURK</name>
<organism evidence="2 3">
    <name type="scientific">Ideonella aquatica</name>
    <dbReference type="NCBI Taxonomy" id="2824119"/>
    <lineage>
        <taxon>Bacteria</taxon>
        <taxon>Pseudomonadati</taxon>
        <taxon>Pseudomonadota</taxon>
        <taxon>Betaproteobacteria</taxon>
        <taxon>Burkholderiales</taxon>
        <taxon>Sphaerotilaceae</taxon>
        <taxon>Ideonella</taxon>
    </lineage>
</organism>
<gene>
    <name evidence="2" type="ORF">KAK06_04700</name>
</gene>
<feature type="transmembrane region" description="Helical" evidence="1">
    <location>
        <begin position="36"/>
        <end position="56"/>
    </location>
</feature>
<evidence type="ECO:0000313" key="2">
    <source>
        <dbReference type="EMBL" id="MBQ0958247.1"/>
    </source>
</evidence>
<protein>
    <submittedName>
        <fullName evidence="2">Uncharacterized protein</fullName>
    </submittedName>
</protein>
<sequence>MSPWVEGVSDAVGFIGGALAGFWLGQALGLDLFAEGYGGASIGAIVLVGLGGGLGLHGARAWQRAQKGSRDE</sequence>
<evidence type="ECO:0000313" key="3">
    <source>
        <dbReference type="Proteomes" id="UP000678374"/>
    </source>
</evidence>
<dbReference type="Proteomes" id="UP000678374">
    <property type="component" value="Unassembled WGS sequence"/>
</dbReference>
<proteinExistence type="predicted"/>
<reference evidence="2" key="1">
    <citation type="submission" date="2021-04" db="EMBL/GenBank/DDBJ databases">
        <title>The genome sequence of Ideonella sp. 4Y11.</title>
        <authorList>
            <person name="Liu Y."/>
        </authorList>
    </citation>
    <scope>NUCLEOTIDE SEQUENCE</scope>
    <source>
        <strain evidence="2">4Y11</strain>
    </source>
</reference>